<protein>
    <submittedName>
        <fullName evidence="2">Uncharacterized protein</fullName>
    </submittedName>
</protein>
<feature type="region of interest" description="Disordered" evidence="1">
    <location>
        <begin position="1"/>
        <end position="34"/>
    </location>
</feature>
<proteinExistence type="predicted"/>
<evidence type="ECO:0000313" key="2">
    <source>
        <dbReference type="EMBL" id="GFO29348.1"/>
    </source>
</evidence>
<sequence length="84" mass="9758">MPNPHWKQNEAGETKRRNFITWPHRKRSESGESPELIPVLKEDTRSVWTFAVLSGWWRPPFFSEVKRRCLVSASTAWLFGGTSA</sequence>
<gene>
    <name evidence="2" type="ORF">PoB_005585300</name>
</gene>
<dbReference type="Proteomes" id="UP000735302">
    <property type="component" value="Unassembled WGS sequence"/>
</dbReference>
<dbReference type="AlphaFoldDB" id="A0AAV4CBV5"/>
<accession>A0AAV4CBV5</accession>
<keyword evidence="3" id="KW-1185">Reference proteome</keyword>
<dbReference type="EMBL" id="BLXT01006160">
    <property type="protein sequence ID" value="GFO29348.1"/>
    <property type="molecule type" value="Genomic_DNA"/>
</dbReference>
<comment type="caution">
    <text evidence="2">The sequence shown here is derived from an EMBL/GenBank/DDBJ whole genome shotgun (WGS) entry which is preliminary data.</text>
</comment>
<reference evidence="2 3" key="1">
    <citation type="journal article" date="2021" name="Elife">
        <title>Chloroplast acquisition without the gene transfer in kleptoplastic sea slugs, Plakobranchus ocellatus.</title>
        <authorList>
            <person name="Maeda T."/>
            <person name="Takahashi S."/>
            <person name="Yoshida T."/>
            <person name="Shimamura S."/>
            <person name="Takaki Y."/>
            <person name="Nagai Y."/>
            <person name="Toyoda A."/>
            <person name="Suzuki Y."/>
            <person name="Arimoto A."/>
            <person name="Ishii H."/>
            <person name="Satoh N."/>
            <person name="Nishiyama T."/>
            <person name="Hasebe M."/>
            <person name="Maruyama T."/>
            <person name="Minagawa J."/>
            <person name="Obokata J."/>
            <person name="Shigenobu S."/>
        </authorList>
    </citation>
    <scope>NUCLEOTIDE SEQUENCE [LARGE SCALE GENOMIC DNA]</scope>
</reference>
<feature type="compositionally biased region" description="Basic and acidic residues" evidence="1">
    <location>
        <begin position="7"/>
        <end position="16"/>
    </location>
</feature>
<name>A0AAV4CBV5_9GAST</name>
<evidence type="ECO:0000313" key="3">
    <source>
        <dbReference type="Proteomes" id="UP000735302"/>
    </source>
</evidence>
<organism evidence="2 3">
    <name type="scientific">Plakobranchus ocellatus</name>
    <dbReference type="NCBI Taxonomy" id="259542"/>
    <lineage>
        <taxon>Eukaryota</taxon>
        <taxon>Metazoa</taxon>
        <taxon>Spiralia</taxon>
        <taxon>Lophotrochozoa</taxon>
        <taxon>Mollusca</taxon>
        <taxon>Gastropoda</taxon>
        <taxon>Heterobranchia</taxon>
        <taxon>Euthyneura</taxon>
        <taxon>Panpulmonata</taxon>
        <taxon>Sacoglossa</taxon>
        <taxon>Placobranchoidea</taxon>
        <taxon>Plakobranchidae</taxon>
        <taxon>Plakobranchus</taxon>
    </lineage>
</organism>
<evidence type="ECO:0000256" key="1">
    <source>
        <dbReference type="SAM" id="MobiDB-lite"/>
    </source>
</evidence>